<reference evidence="1 2" key="1">
    <citation type="submission" date="2019-03" db="EMBL/GenBank/DDBJ databases">
        <title>Genomic Encyclopedia of Type Strains, Phase IV (KMG-IV): sequencing the most valuable type-strain genomes for metagenomic binning, comparative biology and taxonomic classification.</title>
        <authorList>
            <person name="Goeker M."/>
        </authorList>
    </citation>
    <scope>NUCLEOTIDE SEQUENCE [LARGE SCALE GENOMIC DNA]</scope>
    <source>
        <strain evidence="1 2">DSM 19377</strain>
    </source>
</reference>
<sequence>MLSSIEGLSSELASFLIELHSIPEKELAAILLEKADIHKDASKMHQTSPG</sequence>
<name>A0A4R2P6K2_9BACL</name>
<evidence type="ECO:0000313" key="1">
    <source>
        <dbReference type="EMBL" id="TCP29425.1"/>
    </source>
</evidence>
<protein>
    <submittedName>
        <fullName evidence="1">Uncharacterized protein</fullName>
    </submittedName>
</protein>
<accession>A0A4R2P6K2</accession>
<dbReference type="Proteomes" id="UP000295416">
    <property type="component" value="Unassembled WGS sequence"/>
</dbReference>
<dbReference type="RefSeq" id="WP_165886881.1">
    <property type="nucleotide sequence ID" value="NZ_SLXK01000010.1"/>
</dbReference>
<comment type="caution">
    <text evidence="1">The sequence shown here is derived from an EMBL/GenBank/DDBJ whole genome shotgun (WGS) entry which is preliminary data.</text>
</comment>
<dbReference type="AlphaFoldDB" id="A0A4R2P6K2"/>
<dbReference type="EMBL" id="SLXK01000010">
    <property type="protein sequence ID" value="TCP29425.1"/>
    <property type="molecule type" value="Genomic_DNA"/>
</dbReference>
<proteinExistence type="predicted"/>
<evidence type="ECO:0000313" key="2">
    <source>
        <dbReference type="Proteomes" id="UP000295416"/>
    </source>
</evidence>
<gene>
    <name evidence="1" type="ORF">EV207_11046</name>
</gene>
<keyword evidence="2" id="KW-1185">Reference proteome</keyword>
<organism evidence="1 2">
    <name type="scientific">Scopulibacillus darangshiensis</name>
    <dbReference type="NCBI Taxonomy" id="442528"/>
    <lineage>
        <taxon>Bacteria</taxon>
        <taxon>Bacillati</taxon>
        <taxon>Bacillota</taxon>
        <taxon>Bacilli</taxon>
        <taxon>Bacillales</taxon>
        <taxon>Sporolactobacillaceae</taxon>
        <taxon>Scopulibacillus</taxon>
    </lineage>
</organism>